<sequence length="40" mass="4461">MAVDECFDLNNPAHLKRAHRVEARMAHIGLLDVTDTSLLS</sequence>
<dbReference type="EMBL" id="CP000967">
    <property type="protein sequence ID" value="ACD61629.1"/>
    <property type="molecule type" value="Genomic_DNA"/>
</dbReference>
<accession>A0A0K0GR70</accession>
<dbReference type="AlphaFoldDB" id="A0A0K0GR70"/>
<proteinExistence type="predicted"/>
<reference evidence="1 2" key="1">
    <citation type="journal article" date="2008" name="BMC Genomics">
        <title>Genome sequence and rapid evolution of the rice pathogen Xanthomonas oryzae pv. oryzae PXO99A.</title>
        <authorList>
            <person name="Salzberg S.L."/>
            <person name="Sommer D.D."/>
            <person name="Schatz M.C."/>
            <person name="Phillippy A.M."/>
            <person name="Rabinowicz P.D."/>
            <person name="Tsuge S."/>
            <person name="Furutani A."/>
            <person name="Ochiai H."/>
            <person name="Delcher A.L."/>
            <person name="Kelley D."/>
            <person name="Madupu R."/>
            <person name="Puiu D."/>
            <person name="Radune D."/>
            <person name="Shumway M."/>
            <person name="Trapnell C."/>
            <person name="Aparna G."/>
            <person name="Jha G."/>
            <person name="Pandey A."/>
            <person name="Patil P.B."/>
            <person name="Ishihara H."/>
            <person name="Meyer D.F."/>
            <person name="Szurek B."/>
            <person name="Verdier V."/>
            <person name="Koebnik R."/>
            <person name="Dow J.M."/>
            <person name="Ryan R.P."/>
            <person name="Hirata H."/>
            <person name="Tsuyumu S."/>
            <person name="Won Lee S."/>
            <person name="Seo Y.S."/>
            <person name="Sriariyanum M."/>
            <person name="Ronald P.C."/>
            <person name="Sonti R.V."/>
            <person name="Van Sluys M.A."/>
            <person name="Leach J.E."/>
            <person name="White F.F."/>
            <person name="Bogdanove A.J."/>
        </authorList>
    </citation>
    <scope>NUCLEOTIDE SEQUENCE [LARGE SCALE GENOMIC DNA]</scope>
    <source>
        <strain evidence="1 2">PXO99A</strain>
    </source>
</reference>
<organism evidence="1 2">
    <name type="scientific">Xanthomonas oryzae pv. oryzae (strain PXO99A)</name>
    <dbReference type="NCBI Taxonomy" id="360094"/>
    <lineage>
        <taxon>Bacteria</taxon>
        <taxon>Pseudomonadati</taxon>
        <taxon>Pseudomonadota</taxon>
        <taxon>Gammaproteobacteria</taxon>
        <taxon>Lysobacterales</taxon>
        <taxon>Lysobacteraceae</taxon>
        <taxon>Xanthomonas</taxon>
    </lineage>
</organism>
<protein>
    <submittedName>
        <fullName evidence="1">Uncharacterized protein</fullName>
    </submittedName>
</protein>
<dbReference type="KEGG" id="xop:PXO_03517"/>
<evidence type="ECO:0000313" key="2">
    <source>
        <dbReference type="Proteomes" id="UP000001740"/>
    </source>
</evidence>
<gene>
    <name evidence="1" type="ordered locus">PXO_03517</name>
</gene>
<name>A0A0K0GR70_XANOP</name>
<dbReference type="HOGENOM" id="CLU_3298702_0_0_6"/>
<evidence type="ECO:0000313" key="1">
    <source>
        <dbReference type="EMBL" id="ACD61629.1"/>
    </source>
</evidence>
<dbReference type="Proteomes" id="UP000001740">
    <property type="component" value="Chromosome"/>
</dbReference>